<dbReference type="Pfam" id="PF04074">
    <property type="entry name" value="DUF386"/>
    <property type="match status" value="1"/>
</dbReference>
<dbReference type="RefSeq" id="WP_218097650.1">
    <property type="nucleotide sequence ID" value="NZ_CAJVCE010000003.1"/>
</dbReference>
<accession>A0ABN7TH01</accession>
<dbReference type="EMBL" id="CAJVCE010000003">
    <property type="protein sequence ID" value="CAG7626922.1"/>
    <property type="molecule type" value="Genomic_DNA"/>
</dbReference>
<dbReference type="Proteomes" id="UP000730618">
    <property type="component" value="Unassembled WGS sequence"/>
</dbReference>
<keyword evidence="2" id="KW-1185">Reference proteome</keyword>
<organism evidence="1 2">
    <name type="scientific">Paenibacillus allorhizosphaerae</name>
    <dbReference type="NCBI Taxonomy" id="2849866"/>
    <lineage>
        <taxon>Bacteria</taxon>
        <taxon>Bacillati</taxon>
        <taxon>Bacillota</taxon>
        <taxon>Bacilli</taxon>
        <taxon>Bacillales</taxon>
        <taxon>Paenibacillaceae</taxon>
        <taxon>Paenibacillus</taxon>
    </lineage>
</organism>
<gene>
    <name evidence="1" type="ORF">PAECIP111802_01300</name>
</gene>
<comment type="caution">
    <text evidence="1">The sequence shown here is derived from an EMBL/GenBank/DDBJ whole genome shotgun (WGS) entry which is preliminary data.</text>
</comment>
<proteinExistence type="predicted"/>
<dbReference type="PANTHER" id="PTHR34986">
    <property type="entry name" value="EVOLVED BETA-GALACTOSIDASE SUBUNIT BETA"/>
    <property type="match status" value="1"/>
</dbReference>
<evidence type="ECO:0008006" key="3">
    <source>
        <dbReference type="Google" id="ProtNLM"/>
    </source>
</evidence>
<name>A0ABN7TH01_9BACL</name>
<sequence>MIFDTVSSLNRNKSQYGHAVQSALQFISSLNVEQMPDTVEIDGKRMYVMKQTVNTVKPSERLAEVHLQYADIHLVVEGEELQGCAPSSGGSVPEQDQLELKDYALFAQVEDEQFIRLKPGSFTIYWPGEVHRPNCSEDGERRVVKLVVKIHRDLFI</sequence>
<evidence type="ECO:0000313" key="2">
    <source>
        <dbReference type="Proteomes" id="UP000730618"/>
    </source>
</evidence>
<evidence type="ECO:0000313" key="1">
    <source>
        <dbReference type="EMBL" id="CAG7626922.1"/>
    </source>
</evidence>
<protein>
    <recommendedName>
        <fullName evidence="3">DUF386 domain-containing protein</fullName>
    </recommendedName>
</protein>
<reference evidence="1 2" key="1">
    <citation type="submission" date="2021-06" db="EMBL/GenBank/DDBJ databases">
        <authorList>
            <person name="Criscuolo A."/>
        </authorList>
    </citation>
    <scope>NUCLEOTIDE SEQUENCE [LARGE SCALE GENOMIC DNA]</scope>
    <source>
        <strain evidence="2">CIP 111802</strain>
    </source>
</reference>
<dbReference type="PANTHER" id="PTHR34986:SF1">
    <property type="entry name" value="PROTEIN YIAL"/>
    <property type="match status" value="1"/>
</dbReference>
<dbReference type="NCBIfam" id="TIGR00022">
    <property type="entry name" value="YhcH/YjgK/YiaL family protein"/>
    <property type="match status" value="1"/>
</dbReference>
<dbReference type="InterPro" id="IPR004375">
    <property type="entry name" value="NanQ/TabA/YiaL"/>
</dbReference>